<dbReference type="SUPFAM" id="SSF50494">
    <property type="entry name" value="Trypsin-like serine proteases"/>
    <property type="match status" value="1"/>
</dbReference>
<keyword evidence="2" id="KW-1185">Reference proteome</keyword>
<dbReference type="InterPro" id="IPR043504">
    <property type="entry name" value="Peptidase_S1_PA_chymotrypsin"/>
</dbReference>
<accession>A0A0M2K1N2</accession>
<dbReference type="Proteomes" id="UP000034150">
    <property type="component" value="Unassembled WGS sequence"/>
</dbReference>
<name>A0A0M2K1N2_9MYCO</name>
<evidence type="ECO:0000313" key="2">
    <source>
        <dbReference type="Proteomes" id="UP000034150"/>
    </source>
</evidence>
<gene>
    <name evidence="1" type="ORF">WN67_06820</name>
</gene>
<reference evidence="1 2" key="1">
    <citation type="journal article" date="2015" name="Genome Announc.">
        <title>Draft Genome Sequence of Mycobacterium obuense Strain UC1, Isolated from Patient Sputum.</title>
        <authorList>
            <person name="Greninger A.L."/>
            <person name="Cunningham G."/>
            <person name="Hsu E.D."/>
            <person name="Yu J.M."/>
            <person name="Chiu C.Y."/>
            <person name="Miller S."/>
        </authorList>
    </citation>
    <scope>NUCLEOTIDE SEQUENCE [LARGE SCALE GENOMIC DNA]</scope>
    <source>
        <strain evidence="1 2">UC1</strain>
    </source>
</reference>
<comment type="caution">
    <text evidence="1">The sequence shown here is derived from an EMBL/GenBank/DDBJ whole genome shotgun (WGS) entry which is preliminary data.</text>
</comment>
<dbReference type="PATRIC" id="fig|1807.13.peg.2845"/>
<dbReference type="PANTHER" id="PTHR43019">
    <property type="entry name" value="SERINE ENDOPROTEASE DEGS"/>
    <property type="match status" value="1"/>
</dbReference>
<dbReference type="OrthoDB" id="9766361at2"/>
<dbReference type="Pfam" id="PF13365">
    <property type="entry name" value="Trypsin_2"/>
    <property type="match status" value="1"/>
</dbReference>
<dbReference type="PANTHER" id="PTHR43019:SF62">
    <property type="entry name" value="SERINE ENDOPROTEASE DEGS"/>
    <property type="match status" value="1"/>
</dbReference>
<dbReference type="AlphaFoldDB" id="A0A0M2K1N2"/>
<evidence type="ECO:0008006" key="3">
    <source>
        <dbReference type="Google" id="ProtNLM"/>
    </source>
</evidence>
<protein>
    <recommendedName>
        <fullName evidence="3">Serine protease</fullName>
    </recommendedName>
</protein>
<dbReference type="InterPro" id="IPR009003">
    <property type="entry name" value="Peptidase_S1_PA"/>
</dbReference>
<sequence length="345" mass="36420">MQVAWAAHRFFGLIHDEKIAGLVGRADEAGAANAWPVALLPKYLAACGIATGGQTALAKILIAMEGAGLLMRAGWDPRMNGMPWIGQLYISQGQRSELIKGNLWLSEVIGPDLVIQSYNLVTVQISGGEGKPSGTGLVLDQSHIVTNRHVLEGLIGDRVRADEAIEVHPSFKAPDAQWVSRPSYAIAHPEIDVAVITAEFAEGQGLLALPGMAFRNPRWDDDIRVFGFPYVMGLTEQPITVEHGDVVNVAAEAPAVGGFPRHKVFLTSAIERPGNSGGPIVAQDGRVVGLVVDHTRSGMSGSGPDATAGDGTPPFYRGIPAGEVVRAVEEMGFTGIAILEDGAAE</sequence>
<evidence type="ECO:0000313" key="1">
    <source>
        <dbReference type="EMBL" id="KKF02806.1"/>
    </source>
</evidence>
<organism evidence="1 2">
    <name type="scientific">Mycolicibacterium obuense</name>
    <dbReference type="NCBI Taxonomy" id="1807"/>
    <lineage>
        <taxon>Bacteria</taxon>
        <taxon>Bacillati</taxon>
        <taxon>Actinomycetota</taxon>
        <taxon>Actinomycetes</taxon>
        <taxon>Mycobacteriales</taxon>
        <taxon>Mycobacteriaceae</taxon>
        <taxon>Mycolicibacterium</taxon>
    </lineage>
</organism>
<dbReference type="EMBL" id="LAUZ02000028">
    <property type="protein sequence ID" value="KKF02806.1"/>
    <property type="molecule type" value="Genomic_DNA"/>
</dbReference>
<proteinExistence type="predicted"/>
<dbReference type="Gene3D" id="2.40.10.10">
    <property type="entry name" value="Trypsin-like serine proteases"/>
    <property type="match status" value="2"/>
</dbReference>